<evidence type="ECO:0000259" key="10">
    <source>
        <dbReference type="Pfam" id="PF02355"/>
    </source>
</evidence>
<evidence type="ECO:0000313" key="12">
    <source>
        <dbReference type="EMBL" id="WLP85345.1"/>
    </source>
</evidence>
<feature type="transmembrane region" description="Helical" evidence="9">
    <location>
        <begin position="670"/>
        <end position="690"/>
    </location>
</feature>
<evidence type="ECO:0000256" key="4">
    <source>
        <dbReference type="ARBA" id="ARBA00022692"/>
    </source>
</evidence>
<proteinExistence type="predicted"/>
<keyword evidence="6 9" id="KW-1133">Transmembrane helix</keyword>
<gene>
    <name evidence="12" type="primary">secDF</name>
    <name evidence="12" type="ORF">Q8852_03425</name>
</gene>
<feature type="transmembrane region" description="Helical" evidence="9">
    <location>
        <begin position="398"/>
        <end position="419"/>
    </location>
</feature>
<evidence type="ECO:0000256" key="7">
    <source>
        <dbReference type="ARBA" id="ARBA00023010"/>
    </source>
</evidence>
<feature type="transmembrane region" description="Helical" evidence="9">
    <location>
        <begin position="439"/>
        <end position="462"/>
    </location>
</feature>
<feature type="domain" description="Protein export membrane protein SecD/SecF C-terminal" evidence="10">
    <location>
        <begin position="653"/>
        <end position="833"/>
    </location>
</feature>
<dbReference type="PANTHER" id="PTHR30081">
    <property type="entry name" value="PROTEIN-EXPORT MEMBRANE PROTEIN SEC"/>
    <property type="match status" value="1"/>
</dbReference>
<evidence type="ECO:0000256" key="6">
    <source>
        <dbReference type="ARBA" id="ARBA00022989"/>
    </source>
</evidence>
<dbReference type="InterPro" id="IPR005665">
    <property type="entry name" value="SecF_bac"/>
</dbReference>
<evidence type="ECO:0000256" key="8">
    <source>
        <dbReference type="ARBA" id="ARBA00023136"/>
    </source>
</evidence>
<keyword evidence="7" id="KW-0811">Translocation</keyword>
<evidence type="ECO:0000256" key="9">
    <source>
        <dbReference type="SAM" id="Phobius"/>
    </source>
</evidence>
<evidence type="ECO:0000256" key="2">
    <source>
        <dbReference type="ARBA" id="ARBA00022448"/>
    </source>
</evidence>
<dbReference type="PRINTS" id="PR01755">
    <property type="entry name" value="SECFTRNLCASE"/>
</dbReference>
<protein>
    <submittedName>
        <fullName evidence="12">Protein translocase subunit SecDF</fullName>
    </submittedName>
</protein>
<dbReference type="InterPro" id="IPR054384">
    <property type="entry name" value="SecDF_P1_head"/>
</dbReference>
<feature type="transmembrane region" description="Helical" evidence="9">
    <location>
        <begin position="341"/>
        <end position="359"/>
    </location>
</feature>
<dbReference type="RefSeq" id="WP_305937781.1">
    <property type="nucleotide sequence ID" value="NZ_CP132191.1"/>
</dbReference>
<feature type="transmembrane region" description="Helical" evidence="9">
    <location>
        <begin position="809"/>
        <end position="830"/>
    </location>
</feature>
<feature type="transmembrane region" description="Helical" evidence="9">
    <location>
        <begin position="468"/>
        <end position="487"/>
    </location>
</feature>
<dbReference type="SUPFAM" id="SSF82866">
    <property type="entry name" value="Multidrug efflux transporter AcrB transmembrane domain"/>
    <property type="match status" value="2"/>
</dbReference>
<dbReference type="EMBL" id="CP132191">
    <property type="protein sequence ID" value="WLP85345.1"/>
    <property type="molecule type" value="Genomic_DNA"/>
</dbReference>
<feature type="transmembrane region" description="Helical" evidence="9">
    <location>
        <begin position="783"/>
        <end position="803"/>
    </location>
</feature>
<sequence length="867" mass="96394">MKNRWKKFLKLNNFKRLLISFITILSALLAIVFGSVFYIGKNVNKSIEYGGGIEVVVQVKKDGQQADAKLTEQVNKSLYERLTGGTGLNGITVSSEGDGKIRITKSGDITDSQRIEFENEIVDKPILTITNAQLQPLFYEGSFLMPSASVKSINNMEANELTPSKWIPPFKQNSASVFSNTQTGKTAVNLKLENNEAVLQWTKATEFISQQQDRRMLMWLNIEKLLFLAENKYPRDWEASGHNLWNFIHVGNQAYSQITGINGQPQYVANELKTNQFNAKEFLISEASVNQPLNTADVQITGNFTPQEATELANKINFGLSDYELDVISNIYLNADLKSSAFAYAMYAGIVIFSLISIFMMVNYGLLGALSTISIALYIFLTLLLFTALRGEYSPATIAALIIGIGISVDANVITYERLKRQVYLGDSLKKSFRNAEKLSLSSILDANVTTIIVGFILFYFGTKEVKGFSVTLVLSILFTLIVMLVFSRMLATMLVNSGLLDDKLYLLGIRKKYINNKTKLGIKVENNNYLKQSKWFALGSLIFIVIGIIVFASVSGAKNELWAGFNRSLEFSGGTNITISAAVGAQLTQQQAEELQKALLASPVGLDDAKTLIVLNKVSSTSDNWAVSIKTMKTFSLEQMQEIKNLILTQDSALKIVDYSISSTEAQKLVINAIIATAIAFGGIVLYLLFRMSWTYSLAAIIGLLHDFLMVLAFIVITRLQVSTIIIAAMLSILGLSINDTVVTFDKIRETIKTQYAGKILVKEDITYIVNSSIAETLKRSLYTSGTTILAILVLLCFNNATDFNFNIVMLFGISIGVYSSIYICSWIWSKLELHRQKVIAKRIQNGFWDVNHPDEQTFAGINDYI</sequence>
<name>A0ABY9H9T1_9MOLU</name>
<keyword evidence="4 9" id="KW-0812">Transmembrane</keyword>
<feature type="transmembrane region" description="Helical" evidence="9">
    <location>
        <begin position="724"/>
        <end position="746"/>
    </location>
</feature>
<evidence type="ECO:0000259" key="11">
    <source>
        <dbReference type="Pfam" id="PF22599"/>
    </source>
</evidence>
<dbReference type="Gene3D" id="1.20.1640.10">
    <property type="entry name" value="Multidrug efflux transporter AcrB transmembrane domain"/>
    <property type="match status" value="2"/>
</dbReference>
<feature type="transmembrane region" description="Helical" evidence="9">
    <location>
        <begin position="366"/>
        <end position="386"/>
    </location>
</feature>
<dbReference type="Proteomes" id="UP001237011">
    <property type="component" value="Chromosome"/>
</dbReference>
<dbReference type="NCBIfam" id="TIGR00966">
    <property type="entry name" value="transloc_SecF"/>
    <property type="match status" value="1"/>
</dbReference>
<evidence type="ECO:0000256" key="3">
    <source>
        <dbReference type="ARBA" id="ARBA00022475"/>
    </source>
</evidence>
<dbReference type="Gene3D" id="3.30.1360.200">
    <property type="match status" value="1"/>
</dbReference>
<keyword evidence="3" id="KW-1003">Cell membrane</keyword>
<dbReference type="PANTHER" id="PTHR30081:SF1">
    <property type="entry name" value="PROTEIN TRANSLOCASE SUBUNIT SECD"/>
    <property type="match status" value="1"/>
</dbReference>
<dbReference type="InterPro" id="IPR022813">
    <property type="entry name" value="SecD/SecF_arch_bac"/>
</dbReference>
<dbReference type="InterPro" id="IPR022645">
    <property type="entry name" value="SecD/SecF_bac"/>
</dbReference>
<keyword evidence="5" id="KW-0653">Protein transport</keyword>
<feature type="transmembrane region" description="Helical" evidence="9">
    <location>
        <begin position="697"/>
        <end position="718"/>
    </location>
</feature>
<keyword evidence="8 9" id="KW-0472">Membrane</keyword>
<comment type="subcellular location">
    <subcellularLocation>
        <location evidence="1">Cell membrane</location>
        <topology evidence="1">Multi-pass membrane protein</topology>
    </subcellularLocation>
</comment>
<dbReference type="Pfam" id="PF22599">
    <property type="entry name" value="SecDF_P1_head"/>
    <property type="match status" value="1"/>
</dbReference>
<keyword evidence="2" id="KW-0813">Transport</keyword>
<reference evidence="12" key="1">
    <citation type="submission" date="2023-08" db="EMBL/GenBank/DDBJ databases">
        <title>Complete genome sequence of Mycoplasma seminis 2200.</title>
        <authorList>
            <person name="Spergser J."/>
        </authorList>
    </citation>
    <scope>NUCLEOTIDE SEQUENCE [LARGE SCALE GENOMIC DNA]</scope>
    <source>
        <strain evidence="12">2200</strain>
    </source>
</reference>
<organism evidence="12 13">
    <name type="scientific">Mycoplasma seminis</name>
    <dbReference type="NCBI Taxonomy" id="512749"/>
    <lineage>
        <taxon>Bacteria</taxon>
        <taxon>Bacillati</taxon>
        <taxon>Mycoplasmatota</taxon>
        <taxon>Mollicutes</taxon>
        <taxon>Mycoplasmataceae</taxon>
        <taxon>Mycoplasma</taxon>
    </lineage>
</organism>
<feature type="transmembrane region" description="Helical" evidence="9">
    <location>
        <begin position="536"/>
        <end position="555"/>
    </location>
</feature>
<dbReference type="InterPro" id="IPR048634">
    <property type="entry name" value="SecD_SecF_C"/>
</dbReference>
<evidence type="ECO:0000313" key="13">
    <source>
        <dbReference type="Proteomes" id="UP001237011"/>
    </source>
</evidence>
<evidence type="ECO:0000256" key="5">
    <source>
        <dbReference type="ARBA" id="ARBA00022927"/>
    </source>
</evidence>
<keyword evidence="13" id="KW-1185">Reference proteome</keyword>
<dbReference type="NCBIfam" id="NF009582">
    <property type="entry name" value="PRK13024.1-2"/>
    <property type="match status" value="1"/>
</dbReference>
<dbReference type="Pfam" id="PF02355">
    <property type="entry name" value="SecD_SecF_C"/>
    <property type="match status" value="2"/>
</dbReference>
<accession>A0ABY9H9T1</accession>
<feature type="domain" description="SecDF P1 head subdomain" evidence="11">
    <location>
        <begin position="174"/>
        <end position="319"/>
    </location>
</feature>
<feature type="domain" description="Protein export membrane protein SecD/SecF C-terminal" evidence="10">
    <location>
        <begin position="335"/>
        <end position="492"/>
    </location>
</feature>
<evidence type="ECO:0000256" key="1">
    <source>
        <dbReference type="ARBA" id="ARBA00004651"/>
    </source>
</evidence>
<dbReference type="NCBIfam" id="NF046001">
    <property type="entry name" value="SecDF_plasm"/>
    <property type="match status" value="1"/>
</dbReference>